<dbReference type="Proteomes" id="UP000604273">
    <property type="component" value="Unassembled WGS sequence"/>
</dbReference>
<organism evidence="1 2">
    <name type="scientific">Fusarium gaditjirri</name>
    <dbReference type="NCBI Taxonomy" id="282569"/>
    <lineage>
        <taxon>Eukaryota</taxon>
        <taxon>Fungi</taxon>
        <taxon>Dikarya</taxon>
        <taxon>Ascomycota</taxon>
        <taxon>Pezizomycotina</taxon>
        <taxon>Sordariomycetes</taxon>
        <taxon>Hypocreomycetidae</taxon>
        <taxon>Hypocreales</taxon>
        <taxon>Nectriaceae</taxon>
        <taxon>Fusarium</taxon>
        <taxon>Fusarium nisikadoi species complex</taxon>
    </lineage>
</organism>
<evidence type="ECO:0000313" key="2">
    <source>
        <dbReference type="Proteomes" id="UP000604273"/>
    </source>
</evidence>
<dbReference type="EMBL" id="JABFAI010000081">
    <property type="protein sequence ID" value="KAF4956666.1"/>
    <property type="molecule type" value="Genomic_DNA"/>
</dbReference>
<dbReference type="OrthoDB" id="5102578at2759"/>
<dbReference type="AlphaFoldDB" id="A0A8H4TF68"/>
<comment type="caution">
    <text evidence="1">The sequence shown here is derived from an EMBL/GenBank/DDBJ whole genome shotgun (WGS) entry which is preliminary data.</text>
</comment>
<keyword evidence="2" id="KW-1185">Reference proteome</keyword>
<reference evidence="1" key="1">
    <citation type="journal article" date="2020" name="BMC Genomics">
        <title>Correction to: Identification and distribution of gene clusters required for synthesis of sphingolipid metabolism inhibitors in diverse species of the filamentous fungus Fusarium.</title>
        <authorList>
            <person name="Kim H.S."/>
            <person name="Lohmar J.M."/>
            <person name="Busman M."/>
            <person name="Brown D.W."/>
            <person name="Naumann T.A."/>
            <person name="Divon H.H."/>
            <person name="Lysoe E."/>
            <person name="Uhlig S."/>
            <person name="Proctor R.H."/>
        </authorList>
    </citation>
    <scope>NUCLEOTIDE SEQUENCE</scope>
    <source>
        <strain evidence="1">NRRL 45417</strain>
    </source>
</reference>
<sequence>MESNLLRSEVENDPYILTRHDFIHEISAGDSEWRSTQVDRVISSFEEAKKVMRAQAIHEIHKYLKSGRWIRDVLTASRHPAYKLIKGHSGSNRDGPTLYYPYFFVIQAIFEPSDAFRTICQDMSRYWGLEVDIYEPFYPRLQDTEREMELIMGKQPGPRRQVEPPSQNHYSPAVFTPNQDVDSEVEEPQGSIQVAPDAAHASYPVPASAADTLRGYDKEVASIRNEFEQRLVKLQAQIQQDATEP</sequence>
<reference evidence="1" key="2">
    <citation type="submission" date="2020-05" db="EMBL/GenBank/DDBJ databases">
        <authorList>
            <person name="Kim H.-S."/>
            <person name="Proctor R.H."/>
            <person name="Brown D.W."/>
        </authorList>
    </citation>
    <scope>NUCLEOTIDE SEQUENCE</scope>
    <source>
        <strain evidence="1">NRRL 45417</strain>
    </source>
</reference>
<accession>A0A8H4TF68</accession>
<evidence type="ECO:0000313" key="1">
    <source>
        <dbReference type="EMBL" id="KAF4956666.1"/>
    </source>
</evidence>
<gene>
    <name evidence="1" type="ORF">FGADI_3655</name>
</gene>
<protein>
    <submittedName>
        <fullName evidence="1">Uncharacterized protein</fullName>
    </submittedName>
</protein>
<proteinExistence type="predicted"/>
<name>A0A8H4TF68_9HYPO</name>